<feature type="transmembrane region" description="Helical" evidence="7">
    <location>
        <begin position="104"/>
        <end position="124"/>
    </location>
</feature>
<evidence type="ECO:0000256" key="4">
    <source>
        <dbReference type="ARBA" id="ARBA00022824"/>
    </source>
</evidence>
<comment type="caution">
    <text evidence="8">The sequence shown here is derived from an EMBL/GenBank/DDBJ whole genome shotgun (WGS) entry which is preliminary data.</text>
</comment>
<evidence type="ECO:0000256" key="3">
    <source>
        <dbReference type="ARBA" id="ARBA00022692"/>
    </source>
</evidence>
<dbReference type="InterPro" id="IPR009542">
    <property type="entry name" value="Spc1/SPCS1"/>
</dbReference>
<dbReference type="Proteomes" id="UP000825935">
    <property type="component" value="Chromosome 34"/>
</dbReference>
<organism evidence="8 9">
    <name type="scientific">Ceratopteris richardii</name>
    <name type="common">Triangle waterfern</name>
    <dbReference type="NCBI Taxonomy" id="49495"/>
    <lineage>
        <taxon>Eukaryota</taxon>
        <taxon>Viridiplantae</taxon>
        <taxon>Streptophyta</taxon>
        <taxon>Embryophyta</taxon>
        <taxon>Tracheophyta</taxon>
        <taxon>Polypodiopsida</taxon>
        <taxon>Polypodiidae</taxon>
        <taxon>Polypodiales</taxon>
        <taxon>Pteridineae</taxon>
        <taxon>Pteridaceae</taxon>
        <taxon>Parkerioideae</taxon>
        <taxon>Ceratopteris</taxon>
    </lineage>
</organism>
<evidence type="ECO:0000256" key="2">
    <source>
        <dbReference type="ARBA" id="ARBA00005245"/>
    </source>
</evidence>
<sequence length="129" mass="15228">MNNHMEPTSQRTQDKYLQYILFSSAIAAICAGVYTWSLKRMFIVYVGGVLFGMLFVVPDWEYFTSRHFTEWIEPMPADEESRRLQRSRFPILKKTSKYAKREDVHVVGILFFFAIAALTVYYSWKFVTT</sequence>
<dbReference type="OrthoDB" id="1911454at2759"/>
<dbReference type="Pfam" id="PF06645">
    <property type="entry name" value="SPC12"/>
    <property type="match status" value="1"/>
</dbReference>
<protein>
    <recommendedName>
        <fullName evidence="10">Signal peptidase complex subunit 1</fullName>
    </recommendedName>
</protein>
<dbReference type="InterPro" id="IPR039955">
    <property type="entry name" value="DTM1"/>
</dbReference>
<dbReference type="AlphaFoldDB" id="A0A8T2QIL2"/>
<keyword evidence="5 7" id="KW-1133">Transmembrane helix</keyword>
<feature type="transmembrane region" description="Helical" evidence="7">
    <location>
        <begin position="16"/>
        <end position="36"/>
    </location>
</feature>
<dbReference type="EMBL" id="CM035439">
    <property type="protein sequence ID" value="KAH7283420.1"/>
    <property type="molecule type" value="Genomic_DNA"/>
</dbReference>
<evidence type="ECO:0000313" key="9">
    <source>
        <dbReference type="Proteomes" id="UP000825935"/>
    </source>
</evidence>
<evidence type="ECO:0000256" key="6">
    <source>
        <dbReference type="ARBA" id="ARBA00023136"/>
    </source>
</evidence>
<gene>
    <name evidence="8" type="ORF">KP509_34G006800</name>
</gene>
<evidence type="ECO:0000256" key="5">
    <source>
        <dbReference type="ARBA" id="ARBA00022989"/>
    </source>
</evidence>
<reference evidence="8" key="1">
    <citation type="submission" date="2021-08" db="EMBL/GenBank/DDBJ databases">
        <title>WGS assembly of Ceratopteris richardii.</title>
        <authorList>
            <person name="Marchant D.B."/>
            <person name="Chen G."/>
            <person name="Jenkins J."/>
            <person name="Shu S."/>
            <person name="Leebens-Mack J."/>
            <person name="Grimwood J."/>
            <person name="Schmutz J."/>
            <person name="Soltis P."/>
            <person name="Soltis D."/>
            <person name="Chen Z.-H."/>
        </authorList>
    </citation>
    <scope>NUCLEOTIDE SEQUENCE</scope>
    <source>
        <strain evidence="8">Whitten #5841</strain>
        <tissue evidence="8">Leaf</tissue>
    </source>
</reference>
<dbReference type="PANTHER" id="PTHR38354">
    <property type="entry name" value="SIGNAL PEPTIDASE COMPLEX-LIKE PROTEIN DTM1"/>
    <property type="match status" value="1"/>
</dbReference>
<comment type="subcellular location">
    <subcellularLocation>
        <location evidence="1">Endoplasmic reticulum membrane</location>
        <topology evidence="1">Multi-pass membrane protein</topology>
    </subcellularLocation>
</comment>
<evidence type="ECO:0000256" key="7">
    <source>
        <dbReference type="SAM" id="Phobius"/>
    </source>
</evidence>
<comment type="similarity">
    <text evidence="2">Belongs to the SPCS1 family.</text>
</comment>
<dbReference type="GO" id="GO:0005787">
    <property type="term" value="C:signal peptidase complex"/>
    <property type="evidence" value="ECO:0007669"/>
    <property type="project" value="InterPro"/>
</dbReference>
<name>A0A8T2QIL2_CERRI</name>
<proteinExistence type="inferred from homology"/>
<keyword evidence="6 7" id="KW-0472">Membrane</keyword>
<evidence type="ECO:0000256" key="1">
    <source>
        <dbReference type="ARBA" id="ARBA00004477"/>
    </source>
</evidence>
<keyword evidence="3 7" id="KW-0812">Transmembrane</keyword>
<dbReference type="GO" id="GO:0006465">
    <property type="term" value="P:signal peptide processing"/>
    <property type="evidence" value="ECO:0007669"/>
    <property type="project" value="InterPro"/>
</dbReference>
<accession>A0A8T2QIL2</accession>
<dbReference type="PANTHER" id="PTHR38354:SF2">
    <property type="entry name" value="SIGNAL PEPTIDASE COMPLEX-LIKE PROTEIN DTM1"/>
    <property type="match status" value="1"/>
</dbReference>
<evidence type="ECO:0000313" key="8">
    <source>
        <dbReference type="EMBL" id="KAH7283420.1"/>
    </source>
</evidence>
<keyword evidence="9" id="KW-1185">Reference proteome</keyword>
<feature type="transmembrane region" description="Helical" evidence="7">
    <location>
        <begin position="42"/>
        <end position="60"/>
    </location>
</feature>
<dbReference type="OMA" id="RWWIYIS"/>
<evidence type="ECO:0008006" key="10">
    <source>
        <dbReference type="Google" id="ProtNLM"/>
    </source>
</evidence>
<keyword evidence="4" id="KW-0256">Endoplasmic reticulum</keyword>